<dbReference type="FunFam" id="1.10.275.10:FF:000005">
    <property type="entry name" value="Histidine ammonia-lyase"/>
    <property type="match status" value="1"/>
</dbReference>
<dbReference type="InterPro" id="IPR008948">
    <property type="entry name" value="L-Aspartase-like"/>
</dbReference>
<dbReference type="GO" id="GO:0019556">
    <property type="term" value="P:L-histidine catabolic process to glutamate and formamide"/>
    <property type="evidence" value="ECO:0007669"/>
    <property type="project" value="UniProtKB-UniPathway"/>
</dbReference>
<dbReference type="NCBIfam" id="TIGR01225">
    <property type="entry name" value="hutH"/>
    <property type="match status" value="1"/>
</dbReference>
<evidence type="ECO:0000313" key="10">
    <source>
        <dbReference type="EMBL" id="QCK14801.1"/>
    </source>
</evidence>
<evidence type="ECO:0000256" key="7">
    <source>
        <dbReference type="RuleBase" id="RU003954"/>
    </source>
</evidence>
<protein>
    <recommendedName>
        <fullName evidence="2 6">Histidine ammonia-lyase</fullName>
        <ecNumber evidence="2 6">4.3.1.3</ecNumber>
    </recommendedName>
</protein>
<dbReference type="InterPro" id="IPR001106">
    <property type="entry name" value="Aromatic_Lyase"/>
</dbReference>
<dbReference type="GO" id="GO:0005737">
    <property type="term" value="C:cytoplasm"/>
    <property type="evidence" value="ECO:0007669"/>
    <property type="project" value="UniProtKB-SubCell"/>
</dbReference>
<dbReference type="AlphaFoldDB" id="A0A4D7JGS8"/>
<evidence type="ECO:0000256" key="1">
    <source>
        <dbReference type="ARBA" id="ARBA00005113"/>
    </source>
</evidence>
<dbReference type="KEGG" id="fpf:DCC35_08630"/>
<name>A0A4D7JGS8_9BACT</name>
<comment type="pathway">
    <text evidence="1 8">Amino-acid degradation; L-histidine degradation into L-glutamate; N-formimidoyl-L-glutamate from L-histidine: step 1/3.</text>
</comment>
<dbReference type="InterPro" id="IPR005921">
    <property type="entry name" value="HutH"/>
</dbReference>
<dbReference type="NCBIfam" id="NF006871">
    <property type="entry name" value="PRK09367.1"/>
    <property type="match status" value="1"/>
</dbReference>
<dbReference type="InterPro" id="IPR024083">
    <property type="entry name" value="Fumarase/histidase_N"/>
</dbReference>
<proteinExistence type="inferred from homology"/>
<evidence type="ECO:0000256" key="8">
    <source>
        <dbReference type="RuleBase" id="RU004479"/>
    </source>
</evidence>
<dbReference type="FunFam" id="1.20.200.10:FF:000003">
    <property type="entry name" value="Histidine ammonia-lyase"/>
    <property type="match status" value="1"/>
</dbReference>
<dbReference type="SUPFAM" id="SSF48557">
    <property type="entry name" value="L-aspartase-like"/>
    <property type="match status" value="1"/>
</dbReference>
<evidence type="ECO:0000256" key="9">
    <source>
        <dbReference type="RuleBase" id="RU004480"/>
    </source>
</evidence>
<keyword evidence="4 7" id="KW-0456">Lyase</keyword>
<dbReference type="PANTHER" id="PTHR10362">
    <property type="entry name" value="HISTIDINE AMMONIA-LYASE"/>
    <property type="match status" value="1"/>
</dbReference>
<dbReference type="CDD" id="cd00332">
    <property type="entry name" value="PAL-HAL"/>
    <property type="match status" value="1"/>
</dbReference>
<dbReference type="UniPathway" id="UPA00379">
    <property type="reaction ID" value="UER00549"/>
</dbReference>
<reference evidence="10 11" key="1">
    <citation type="submission" date="2018-04" db="EMBL/GenBank/DDBJ databases">
        <title>Complete genome uncultured novel isolate.</title>
        <authorList>
            <person name="Merlino G."/>
        </authorList>
    </citation>
    <scope>NUCLEOTIDE SEQUENCE [LARGE SCALE GENOMIC DNA]</scope>
    <source>
        <strain evidence="11">R1DC9</strain>
    </source>
</reference>
<dbReference type="Gene3D" id="1.10.275.10">
    <property type="entry name" value="Fumarase/aspartase (N-terminal domain)"/>
    <property type="match status" value="1"/>
</dbReference>
<dbReference type="EMBL" id="CP028923">
    <property type="protein sequence ID" value="QCK14801.1"/>
    <property type="molecule type" value="Genomic_DNA"/>
</dbReference>
<comment type="subcellular location">
    <subcellularLocation>
        <location evidence="9">Cytoplasm</location>
    </subcellularLocation>
</comment>
<evidence type="ECO:0000256" key="4">
    <source>
        <dbReference type="ARBA" id="ARBA00023239"/>
    </source>
</evidence>
<evidence type="ECO:0000256" key="6">
    <source>
        <dbReference type="NCBIfam" id="TIGR01225"/>
    </source>
</evidence>
<dbReference type="GO" id="GO:0019557">
    <property type="term" value="P:L-histidine catabolic process to glutamate and formate"/>
    <property type="evidence" value="ECO:0007669"/>
    <property type="project" value="UniProtKB-UniPathway"/>
</dbReference>
<gene>
    <name evidence="10" type="primary">hutH</name>
    <name evidence="10" type="ORF">DCC35_08630</name>
</gene>
<comment type="catalytic activity">
    <reaction evidence="5 8">
        <text>L-histidine = trans-urocanate + NH4(+)</text>
        <dbReference type="Rhea" id="RHEA:21232"/>
        <dbReference type="ChEBI" id="CHEBI:17771"/>
        <dbReference type="ChEBI" id="CHEBI:28938"/>
        <dbReference type="ChEBI" id="CHEBI:57595"/>
        <dbReference type="EC" id="4.3.1.3"/>
    </reaction>
</comment>
<evidence type="ECO:0000256" key="5">
    <source>
        <dbReference type="ARBA" id="ARBA00049269"/>
    </source>
</evidence>
<dbReference type="Gene3D" id="1.20.200.10">
    <property type="entry name" value="Fumarase/aspartase (Central domain)"/>
    <property type="match status" value="1"/>
</dbReference>
<comment type="similarity">
    <text evidence="7">Belongs to the PAL/histidase family.</text>
</comment>
<dbReference type="RefSeq" id="WP_137090388.1">
    <property type="nucleotide sequence ID" value="NZ_CP028923.1"/>
</dbReference>
<evidence type="ECO:0000313" key="11">
    <source>
        <dbReference type="Proteomes" id="UP000298616"/>
    </source>
</evidence>
<organism evidence="10 11">
    <name type="scientific">Mangrovivirga cuniculi</name>
    <dbReference type="NCBI Taxonomy" id="2715131"/>
    <lineage>
        <taxon>Bacteria</taxon>
        <taxon>Pseudomonadati</taxon>
        <taxon>Bacteroidota</taxon>
        <taxon>Cytophagia</taxon>
        <taxon>Cytophagales</taxon>
        <taxon>Mangrovivirgaceae</taxon>
        <taxon>Mangrovivirga</taxon>
    </lineage>
</organism>
<dbReference type="Pfam" id="PF00221">
    <property type="entry name" value="Lyase_aromatic"/>
    <property type="match status" value="1"/>
</dbReference>
<keyword evidence="11" id="KW-1185">Reference proteome</keyword>
<dbReference type="EC" id="4.3.1.3" evidence="2 6"/>
<accession>A0A4D7JGS8</accession>
<sequence length="500" mass="55203">MQKEKHLISSEHLDFDKINDLVTHNIEVELSDEAKNNIIKCREYLDKTIKESDQPIYGINTGFGSLYKHSISKEDLGKLQENLVKSHACGSGKEIDPKIVRIMLLLKIQSLSYGNSGVQLSTVERLIGMFNNNITPIIYEYGSLGASGDLAPLAHLCLPLIGEGKVHYKDDVLSGKEINTIMGWEPIQLQAKEGLALLNGTQFMSAFGVWCLIHAKRISTLADVIGATSLDAFDGRIEPFNALVHKIRPQKGQIATAERIRKLLEGSELIKQAKKHVQDPYSFRCIPQVHGASKDALKYTYDVFVTEVNCVTDNPNIFPEENEIISGGNFHGQPLALALDFLAIALAELGNISERRTFQLVSGSRDLPDFLVAKPGLNSGLMIPQYTAASMVSSNKQLAVPSSTDSIVSSNGQEDHVSMGANSAVKAFKVIDNLYSILGIELICASQAISFRRPLKTSPLLEDFLNNFCKDVSFIDIDRVLHDDIVNASNFLKRVEIDKY</sequence>
<dbReference type="Proteomes" id="UP000298616">
    <property type="component" value="Chromosome"/>
</dbReference>
<dbReference type="OrthoDB" id="9806955at2"/>
<evidence type="ECO:0000256" key="2">
    <source>
        <dbReference type="ARBA" id="ARBA00012994"/>
    </source>
</evidence>
<evidence type="ECO:0000256" key="3">
    <source>
        <dbReference type="ARBA" id="ARBA00022808"/>
    </source>
</evidence>
<dbReference type="InterPro" id="IPR022313">
    <property type="entry name" value="Phe/His_NH3-lyase_AS"/>
</dbReference>
<dbReference type="PROSITE" id="PS00488">
    <property type="entry name" value="PAL_HISTIDASE"/>
    <property type="match status" value="1"/>
</dbReference>
<dbReference type="GO" id="GO:0004397">
    <property type="term" value="F:histidine ammonia-lyase activity"/>
    <property type="evidence" value="ECO:0007669"/>
    <property type="project" value="UniProtKB-UniRule"/>
</dbReference>
<keyword evidence="3 8" id="KW-0369">Histidine metabolism</keyword>